<reference evidence="2 3" key="1">
    <citation type="submission" date="2014-05" db="EMBL/GenBank/DDBJ databases">
        <title>De novo Genome Sequence of Spirocheata sp.</title>
        <authorList>
            <person name="Shivani Y."/>
            <person name="Subhash Y."/>
            <person name="Tushar L."/>
            <person name="Sasikala C."/>
            <person name="Ramana C.V."/>
        </authorList>
    </citation>
    <scope>NUCLEOTIDE SEQUENCE [LARGE SCALE GENOMIC DNA]</scope>
    <source>
        <strain evidence="2 3">JC230</strain>
    </source>
</reference>
<feature type="transmembrane region" description="Helical" evidence="1">
    <location>
        <begin position="6"/>
        <end position="22"/>
    </location>
</feature>
<comment type="caution">
    <text evidence="2">The sequence shown here is derived from an EMBL/GenBank/DDBJ whole genome shotgun (WGS) entry which is preliminary data.</text>
</comment>
<comment type="function">
    <text evidence="1">Involved in the import of queuosine (Q) precursors, required for Q precursor salvage.</text>
</comment>
<keyword evidence="1" id="KW-0472">Membrane</keyword>
<feature type="transmembrane region" description="Helical" evidence="1">
    <location>
        <begin position="202"/>
        <end position="223"/>
    </location>
</feature>
<keyword evidence="1" id="KW-0812">Transmembrane</keyword>
<feature type="transmembrane region" description="Helical" evidence="1">
    <location>
        <begin position="29"/>
        <end position="46"/>
    </location>
</feature>
<evidence type="ECO:0000313" key="3">
    <source>
        <dbReference type="Proteomes" id="UP000029692"/>
    </source>
</evidence>
<dbReference type="Proteomes" id="UP000029692">
    <property type="component" value="Unassembled WGS sequence"/>
</dbReference>
<feature type="transmembrane region" description="Helical" evidence="1">
    <location>
        <begin position="128"/>
        <end position="150"/>
    </location>
</feature>
<organism evidence="2 3">
    <name type="scientific">Spirochaeta lutea</name>
    <dbReference type="NCBI Taxonomy" id="1480694"/>
    <lineage>
        <taxon>Bacteria</taxon>
        <taxon>Pseudomonadati</taxon>
        <taxon>Spirochaetota</taxon>
        <taxon>Spirochaetia</taxon>
        <taxon>Spirochaetales</taxon>
        <taxon>Spirochaetaceae</taxon>
        <taxon>Spirochaeta</taxon>
    </lineage>
</organism>
<dbReference type="eggNOG" id="COG1738">
    <property type="taxonomic scope" value="Bacteria"/>
</dbReference>
<keyword evidence="1" id="KW-1133">Transmembrane helix</keyword>
<comment type="subcellular location">
    <subcellularLocation>
        <location evidence="1">Cell membrane</location>
        <topology evidence="1">Multi-pass membrane protein</topology>
    </subcellularLocation>
</comment>
<dbReference type="NCBIfam" id="TIGR00697">
    <property type="entry name" value="queuosine precursor transporter"/>
    <property type="match status" value="1"/>
</dbReference>
<sequence length="235" mass="26749">MANELWWLLLLVTNFAAILFIYRFMGRIGILIWIPIATIIANIQVLKTIELFGVTATLGNIVYATSFLVTDILSENYGKKSARSAVLIGFFSLITATVVMNIALGFLPSPEDFAQESLVTLFSILPRITLASLAAYGISQIHDIWAYQFWRQKLPASRYIWVRNNASTMVSQLIDTLIFNTIAFAGVFPWDIWWEINLTTYLLKWLVAGLDTPLVYIAARWFSRGKIRELETRLD</sequence>
<dbReference type="GO" id="GO:0022857">
    <property type="term" value="F:transmembrane transporter activity"/>
    <property type="evidence" value="ECO:0007669"/>
    <property type="project" value="UniProtKB-UniRule"/>
</dbReference>
<accession>A0A098R0S7</accession>
<proteinExistence type="inferred from homology"/>
<keyword evidence="1" id="KW-0813">Transport</keyword>
<gene>
    <name evidence="2" type="ORF">DC28_00660</name>
</gene>
<dbReference type="GO" id="GO:0005886">
    <property type="term" value="C:plasma membrane"/>
    <property type="evidence" value="ECO:0007669"/>
    <property type="project" value="UniProtKB-SubCell"/>
</dbReference>
<feature type="transmembrane region" description="Helical" evidence="1">
    <location>
        <begin position="170"/>
        <end position="190"/>
    </location>
</feature>
<protein>
    <recommendedName>
        <fullName evidence="1">Probable queuosine precursor transporter</fullName>
        <shortName evidence="1">Q precursor transporter</shortName>
    </recommendedName>
</protein>
<dbReference type="RefSeq" id="WP_037544746.1">
    <property type="nucleotide sequence ID" value="NZ_JNUP01000003.1"/>
</dbReference>
<comment type="similarity">
    <text evidence="1">Belongs to the vitamin uptake transporter (VUT/ECF) (TC 2.A.88) family. Q precursor transporter subfamily.</text>
</comment>
<dbReference type="Pfam" id="PF02592">
    <property type="entry name" value="Vut_1"/>
    <property type="match status" value="1"/>
</dbReference>
<dbReference type="HAMAP" id="MF_02088">
    <property type="entry name" value="Q_prec_transport"/>
    <property type="match status" value="1"/>
</dbReference>
<name>A0A098R0S7_9SPIO</name>
<evidence type="ECO:0000313" key="2">
    <source>
        <dbReference type="EMBL" id="KGE73770.1"/>
    </source>
</evidence>
<keyword evidence="3" id="KW-1185">Reference proteome</keyword>
<feature type="transmembrane region" description="Helical" evidence="1">
    <location>
        <begin position="52"/>
        <end position="73"/>
    </location>
</feature>
<dbReference type="PANTHER" id="PTHR34300:SF2">
    <property type="entry name" value="QUEUOSINE PRECURSOR TRANSPORTER-RELATED"/>
    <property type="match status" value="1"/>
</dbReference>
<dbReference type="STRING" id="1480694.DC28_00660"/>
<dbReference type="PANTHER" id="PTHR34300">
    <property type="entry name" value="QUEUOSINE PRECURSOR TRANSPORTER-RELATED"/>
    <property type="match status" value="1"/>
</dbReference>
<dbReference type="AlphaFoldDB" id="A0A098R0S7"/>
<feature type="transmembrane region" description="Helical" evidence="1">
    <location>
        <begin position="85"/>
        <end position="108"/>
    </location>
</feature>
<dbReference type="OrthoDB" id="9805479at2"/>
<evidence type="ECO:0000256" key="1">
    <source>
        <dbReference type="HAMAP-Rule" id="MF_02088"/>
    </source>
</evidence>
<dbReference type="InterPro" id="IPR003744">
    <property type="entry name" value="YhhQ"/>
</dbReference>
<dbReference type="EMBL" id="JNUP01000003">
    <property type="protein sequence ID" value="KGE73770.1"/>
    <property type="molecule type" value="Genomic_DNA"/>
</dbReference>
<keyword evidence="1" id="KW-1003">Cell membrane</keyword>